<feature type="compositionally biased region" description="Polar residues" evidence="1">
    <location>
        <begin position="395"/>
        <end position="406"/>
    </location>
</feature>
<feature type="region of interest" description="Disordered" evidence="1">
    <location>
        <begin position="1127"/>
        <end position="1169"/>
    </location>
</feature>
<feature type="region of interest" description="Disordered" evidence="1">
    <location>
        <begin position="1329"/>
        <end position="1378"/>
    </location>
</feature>
<dbReference type="Proteomes" id="UP000316270">
    <property type="component" value="Chromosome 1"/>
</dbReference>
<feature type="compositionally biased region" description="Polar residues" evidence="1">
    <location>
        <begin position="252"/>
        <end position="265"/>
    </location>
</feature>
<feature type="region of interest" description="Disordered" evidence="1">
    <location>
        <begin position="916"/>
        <end position="959"/>
    </location>
</feature>
<feature type="compositionally biased region" description="Basic and acidic residues" evidence="1">
    <location>
        <begin position="722"/>
        <end position="740"/>
    </location>
</feature>
<sequence length="2590" mass="276487">MSRPYQFGDNEDKVTSPLDRRAAAPYAQGQAPSFKTNVNRAKTKKWVEAKAPSYGGDDWDDYDEEDQYGVEAARDAPLPPLPSQGRSFTTPVPPTARSDRRNSFDAGDERRAFSSGFTQLPTGTPQASSQVHVPLHVETSVASGKAPATDSPSQHVSATRLPSASSDLSSTNPEHRRDFSPSALPTPLRAGNSQVVASSSDQFPPQQPSSHVAQHASATDPPLSASPPSSFIRPADIYKRHLEEEQRRSLEPQRQSLDSESNQEVANPVQGRTPLDTVAERTTEYGLPASSLVTAPETTSAGARSSFAGLAMPTGIGGDTGFGDEFWGSTVGGSTGMPATASASNLSPMSGSHDPALQHQPSLGFTSLVHQAFDTTQGVSKQDSLRSQDAAESIVSRSNTTGTSDISPIMSRVPSSATAAAKLADRRQATPAIEEEAEGTSRPTSQTTEDSIPVGFTPGFRRDLNTPSPNNSPARSPAVEASTQSSLQGVAAEVGLHNPAAREADIVEAIASSPDKDTALLASVEKSAQGAFIQSHKSDIPDASPKITRAESPSKGRVADLAGRFDVGPSRKGSVESWEAESPRSKRSSSASPVKDEAPTTLKPVTFERPQAEREISFRPKLPGAFESYATTRSTSPVKTSDASPQLSAVSLPEPPKDEFAESSDVDFTPTSAKRPIKGKDLTGSNAGPLAALAAAGAVMGEAFMKSMGSEDEPVGSTQPGDRLRGDVYSRPAPPERLDTDGSSLPPTPLPKDDAFQPLVPSKERDLTAEEPEAVSPLPARPTFNSQPSMESGPGDYESDRLRREIVRSLSPDGDARLSALAEDSVATRGANRTSNAIPSEYDSYWAAGDDDEALVASESTPKEVSTSLVMPISPPELRSKSASPNYLDKRFSWEKREDEAAAAVAAAAVLGGSAAVAAHHASGDSSATHPASTIPTAAVDDKRSSTLEPKTDVLSLNPKLSGEGLHIVNAEPGELPTPEEAAPLTPNRFSHMAPELYVPTERELGGHGGLSPVAGEPVSPISSITGPPAGPRPPSGPRPKTGEEPRPASFREILAIKSTPARIAKYEETRQQFASTNTGLGNWLSRTLEAHPEHREIAAAALRPAMNPIGPPGPRHKTNASISRVFTSKEGSPATSAHVDPGAEYKSGSVSAGASDQRASTGKSKDLGKDIFKTAGVLGGKGMKEAKGFFSKGKSRFRGSGTDKGYGMPPANTNTLAILAPNGSTDRQRIVSMLRSEKTVPDHGMDDPVSPISPEESNSGGSVHNVRPDGDTLSSSSLAVSLDVGSRQSPKQNNVHLYLPPNLDSQIDISRDNSIRSVSNEDVGSQARIVGSSSWEEVDNTRENGTGTVLSEESASDSEEPSGPKQPKGKGRADDLAYSPVATGSLGITNHSRGTSASSAILEHAQSVQLESQATLEPTRHVALRSNDRLKDGADRLAAIAEAHRKMRAQFQEDDAVRETPHDFLIADLAAKNFDRASLLQQSLQVPSQNWGAGPGIVDGRPRGRSITSTRTMPTAVGPGMAITEPMPDDQLRTRSLGATTGDNAASLPLSMLPSLEVIPRSMPSVSSMGHEDTKSSVDQSPAGQEPPVSPVKVSDSDTACETRVYNPPRPALERPMSFTPLARDSFGLPVQEMISTAKHPLDLDTQFTQAGDQEHTPPSTGIRRSSRQFDSPQSTSPSGLRRMSRQFDAQGNASPKGRRKSRQVSLGAVQNPTEIVPNQPQSSQSSTPRPMSMADTDSPPGSRTLSMEFKDPYRPIQLYDRPSSGASTNFLPPTSFQIHVNSNLRHDTADVRHQGTGLQDLPVHLAPVDPTKKQGLFQRLKKKTSSAPVIPHLTIQGPTPSTAQETTSIETQRLMSLQSRVSTVHSEDVPSPKDKRKRSSFLGVLRRPASAEANSIISGESSPQKYQRSTEAHHSAPAQLQFTQTMILPSPQDSKRTAGLKSKKEKLPHRALTHTGQEVPGKKRFSGLGNLFGRSGTTGHAPNTGKKWATEQSKGTILHRVPDNPATRAFQEQQRLQAAQWQSVRQGQHPQDLPLSPNQIVGHSGRLPSTVGYYASTSISPPSDPNFGYLARVAGHDAITAQQSRPALSSPVSSPTGSTKRWLSFGRKESAGSRAILSPQVSADMEHYQRHNSGGSVSSISTRRNSSPAQFQVRPSRGLLMGSITETPGQHQERPWALNIPNEQEDDGERELMRQEIFHAASARWRKGSDGQIYAVPEDQPLQSPLESPRYPTFTSHSQFQAQQQYTSPDTPAYPYPRPQTSPSMPPQVPIYQPTGSPAQPLDAWRSYEPASEGQYQPVGIPGEYQRFGYNPPPYPAPTAPDEPQIPPLPQGRLQLIQPQPKRLSFNASPVNAAASMFDHALEDPRLDSTFRSRSNLPASGVATISADPIPQSKLMTSLLPSRGVGSAPPPRGVANLRTSTSMPISVNQLPRPHSYSPSSSHQILYQHHPQQPFEPQSAHSTGVEDLDADPSRQLLWRDNVDTQTAHVQGENDGLPPPPPLAKDDDAHVPLSQQKPEMIPHIAQAVSGQGLGGHRIAAALAQAGVVNEAATERVVHQRNLSESSDEIPVMKASGYPGDEWVPSWDGLD</sequence>
<feature type="region of interest" description="Disordered" evidence="1">
    <location>
        <begin position="244"/>
        <end position="275"/>
    </location>
</feature>
<feature type="compositionally biased region" description="Polar residues" evidence="1">
    <location>
        <begin position="377"/>
        <end position="387"/>
    </location>
</feature>
<keyword evidence="3" id="KW-1185">Reference proteome</keyword>
<feature type="compositionally biased region" description="Low complexity" evidence="1">
    <location>
        <begin position="2138"/>
        <end position="2149"/>
    </location>
</feature>
<feature type="compositionally biased region" description="Basic and acidic residues" evidence="1">
    <location>
        <begin position="548"/>
        <end position="558"/>
    </location>
</feature>
<feature type="compositionally biased region" description="Low complexity" evidence="1">
    <location>
        <begin position="2435"/>
        <end position="2444"/>
    </location>
</feature>
<feature type="region of interest" description="Disordered" evidence="1">
    <location>
        <begin position="1563"/>
        <end position="1618"/>
    </location>
</feature>
<reference evidence="2 3" key="1">
    <citation type="submission" date="2019-07" db="EMBL/GenBank/DDBJ databases">
        <title>Finished genome of Venturia effusa.</title>
        <authorList>
            <person name="Young C.A."/>
            <person name="Cox M.P."/>
            <person name="Ganley A.R.D."/>
            <person name="David W.J."/>
        </authorList>
    </citation>
    <scope>NUCLEOTIDE SEQUENCE [LARGE SCALE GENOMIC DNA]</scope>
    <source>
        <strain evidence="3">albino</strain>
    </source>
</reference>
<feature type="compositionally biased region" description="Basic and acidic residues" evidence="1">
    <location>
        <begin position="1236"/>
        <end position="1247"/>
    </location>
</feature>
<feature type="compositionally biased region" description="Basic and acidic residues" evidence="1">
    <location>
        <begin position="97"/>
        <end position="112"/>
    </location>
</feature>
<feature type="compositionally biased region" description="Polar residues" evidence="1">
    <location>
        <begin position="441"/>
        <end position="450"/>
    </location>
</feature>
<evidence type="ECO:0000313" key="2">
    <source>
        <dbReference type="EMBL" id="QDS68124.1"/>
    </source>
</evidence>
<feature type="region of interest" description="Disordered" evidence="1">
    <location>
        <begin position="1492"/>
        <end position="1549"/>
    </location>
</feature>
<feature type="compositionally biased region" description="Polar residues" evidence="1">
    <location>
        <begin position="1149"/>
        <end position="1163"/>
    </location>
</feature>
<evidence type="ECO:0000313" key="3">
    <source>
        <dbReference type="Proteomes" id="UP000316270"/>
    </source>
</evidence>
<feature type="compositionally biased region" description="Polar residues" evidence="1">
    <location>
        <begin position="858"/>
        <end position="869"/>
    </location>
</feature>
<name>A0A517KXM0_9PEZI</name>
<feature type="region of interest" description="Disordered" evidence="1">
    <location>
        <begin position="2558"/>
        <end position="2590"/>
    </location>
</feature>
<accession>A0A517KXM0</accession>
<feature type="compositionally biased region" description="Basic and acidic residues" evidence="1">
    <location>
        <begin position="940"/>
        <end position="952"/>
    </location>
</feature>
<gene>
    <name evidence="2" type="ORF">FKW77_010235</name>
</gene>
<feature type="compositionally biased region" description="Polar residues" evidence="1">
    <location>
        <begin position="1127"/>
        <end position="1136"/>
    </location>
</feature>
<feature type="region of interest" description="Disordered" evidence="1">
    <location>
        <begin position="2427"/>
        <end position="2469"/>
    </location>
</feature>
<feature type="compositionally biased region" description="Low complexity" evidence="1">
    <location>
        <begin position="916"/>
        <end position="928"/>
    </location>
</feature>
<feature type="compositionally biased region" description="Polar residues" evidence="1">
    <location>
        <begin position="1710"/>
        <end position="1720"/>
    </location>
</feature>
<feature type="compositionally biased region" description="Polar residues" evidence="1">
    <location>
        <begin position="2235"/>
        <end position="2252"/>
    </location>
</feature>
<feature type="compositionally biased region" description="Low complexity" evidence="1">
    <location>
        <begin position="1721"/>
        <end position="1734"/>
    </location>
</feature>
<feature type="compositionally biased region" description="Polar residues" evidence="1">
    <location>
        <begin position="1651"/>
        <end position="1680"/>
    </location>
</feature>
<feature type="region of interest" description="Disordered" evidence="1">
    <location>
        <begin position="48"/>
        <end position="232"/>
    </location>
</feature>
<feature type="region of interest" description="Disordered" evidence="1">
    <location>
        <begin position="2132"/>
        <end position="2153"/>
    </location>
</feature>
<feature type="region of interest" description="Disordered" evidence="1">
    <location>
        <begin position="999"/>
        <end position="1051"/>
    </location>
</feature>
<feature type="region of interest" description="Disordered" evidence="1">
    <location>
        <begin position="377"/>
        <end position="486"/>
    </location>
</feature>
<dbReference type="OrthoDB" id="5151921at2759"/>
<feature type="compositionally biased region" description="Polar residues" evidence="1">
    <location>
        <begin position="115"/>
        <end position="131"/>
    </location>
</feature>
<feature type="compositionally biased region" description="Low complexity" evidence="1">
    <location>
        <begin position="198"/>
        <end position="210"/>
    </location>
</feature>
<feature type="region of interest" description="Disordered" evidence="1">
    <location>
        <begin position="1"/>
        <end position="36"/>
    </location>
</feature>
<proteinExistence type="predicted"/>
<protein>
    <submittedName>
        <fullName evidence="2">Uncharacterized protein</fullName>
    </submittedName>
</protein>
<feature type="compositionally biased region" description="Polar residues" evidence="1">
    <location>
        <begin position="629"/>
        <end position="649"/>
    </location>
</feature>
<feature type="region of interest" description="Disordered" evidence="1">
    <location>
        <begin position="1236"/>
        <end position="1277"/>
    </location>
</feature>
<feature type="compositionally biased region" description="Pro residues" evidence="1">
    <location>
        <begin position="1029"/>
        <end position="1038"/>
    </location>
</feature>
<feature type="region of interest" description="Disordered" evidence="1">
    <location>
        <begin position="2084"/>
        <end position="2103"/>
    </location>
</feature>
<organism evidence="2 3">
    <name type="scientific">Venturia effusa</name>
    <dbReference type="NCBI Taxonomy" id="50376"/>
    <lineage>
        <taxon>Eukaryota</taxon>
        <taxon>Fungi</taxon>
        <taxon>Dikarya</taxon>
        <taxon>Ascomycota</taxon>
        <taxon>Pezizomycotina</taxon>
        <taxon>Dothideomycetes</taxon>
        <taxon>Pleosporomycetidae</taxon>
        <taxon>Venturiales</taxon>
        <taxon>Venturiaceae</taxon>
        <taxon>Venturia</taxon>
    </lineage>
</organism>
<feature type="region of interest" description="Disordered" evidence="1">
    <location>
        <begin position="707"/>
        <end position="800"/>
    </location>
</feature>
<feature type="compositionally biased region" description="Basic residues" evidence="1">
    <location>
        <begin position="1943"/>
        <end position="1954"/>
    </location>
</feature>
<feature type="region of interest" description="Disordered" evidence="1">
    <location>
        <begin position="530"/>
        <end position="687"/>
    </location>
</feature>
<dbReference type="EMBL" id="CP042185">
    <property type="protein sequence ID" value="QDS68124.1"/>
    <property type="molecule type" value="Genomic_DNA"/>
</dbReference>
<feature type="compositionally biased region" description="Acidic residues" evidence="1">
    <location>
        <begin position="57"/>
        <end position="68"/>
    </location>
</feature>
<feature type="compositionally biased region" description="Polar residues" evidence="1">
    <location>
        <begin position="150"/>
        <end position="172"/>
    </location>
</feature>
<feature type="region of interest" description="Disordered" evidence="1">
    <location>
        <begin position="1651"/>
        <end position="1749"/>
    </location>
</feature>
<feature type="compositionally biased region" description="Polar residues" evidence="1">
    <location>
        <begin position="1894"/>
        <end position="1909"/>
    </location>
</feature>
<feature type="compositionally biased region" description="Pro residues" evidence="1">
    <location>
        <begin position="2254"/>
        <end position="2265"/>
    </location>
</feature>
<feature type="compositionally biased region" description="Low complexity" evidence="1">
    <location>
        <begin position="467"/>
        <end position="478"/>
    </location>
</feature>
<feature type="region of interest" description="Disordered" evidence="1">
    <location>
        <begin position="1859"/>
        <end position="1918"/>
    </location>
</feature>
<feature type="region of interest" description="Disordered" evidence="1">
    <location>
        <begin position="858"/>
        <end position="884"/>
    </location>
</feature>
<evidence type="ECO:0000256" key="1">
    <source>
        <dbReference type="SAM" id="MobiDB-lite"/>
    </source>
</evidence>
<feature type="region of interest" description="Disordered" evidence="1">
    <location>
        <begin position="2221"/>
        <end position="2265"/>
    </location>
</feature>
<feature type="region of interest" description="Disordered" evidence="1">
    <location>
        <begin position="1931"/>
        <end position="1989"/>
    </location>
</feature>
<feature type="compositionally biased region" description="Basic and acidic residues" evidence="1">
    <location>
        <begin position="10"/>
        <end position="22"/>
    </location>
</feature>
<dbReference type="STRING" id="50376.A0A517KXM0"/>